<evidence type="ECO:0000256" key="1">
    <source>
        <dbReference type="SAM" id="Phobius"/>
    </source>
</evidence>
<organism evidence="2 3">
    <name type="scientific">Aeriscardovia aeriphila</name>
    <dbReference type="NCBI Taxonomy" id="218139"/>
    <lineage>
        <taxon>Bacteria</taxon>
        <taxon>Bacillati</taxon>
        <taxon>Actinomycetota</taxon>
        <taxon>Actinomycetes</taxon>
        <taxon>Bifidobacteriales</taxon>
        <taxon>Bifidobacteriaceae</taxon>
        <taxon>Aeriscardovia</taxon>
    </lineage>
</organism>
<dbReference type="EMBL" id="MWWU01000002">
    <property type="protein sequence ID" value="OZG56176.1"/>
    <property type="molecule type" value="Genomic_DNA"/>
</dbReference>
<comment type="caution">
    <text evidence="2">The sequence shown here is derived from an EMBL/GenBank/DDBJ whole genome shotgun (WGS) entry which is preliminary data.</text>
</comment>
<gene>
    <name evidence="2" type="ORF">AEAE_0664</name>
</gene>
<feature type="transmembrane region" description="Helical" evidence="1">
    <location>
        <begin position="37"/>
        <end position="54"/>
    </location>
</feature>
<dbReference type="AlphaFoldDB" id="A0A261FB90"/>
<keyword evidence="1" id="KW-0472">Membrane</keyword>
<keyword evidence="1" id="KW-1133">Transmembrane helix</keyword>
<proteinExistence type="predicted"/>
<feature type="transmembrane region" description="Helical" evidence="1">
    <location>
        <begin position="107"/>
        <end position="127"/>
    </location>
</feature>
<dbReference type="RefSeq" id="WP_148139954.1">
    <property type="nucleotide sequence ID" value="NZ_JACBYZ010000001.1"/>
</dbReference>
<keyword evidence="3" id="KW-1185">Reference proteome</keyword>
<accession>A0A261FB90</accession>
<name>A0A261FB90_9BIFI</name>
<reference evidence="2 3" key="1">
    <citation type="journal article" date="2017" name="BMC Genomics">
        <title>Comparative genomic and phylogenomic analyses of the Bifidobacteriaceae family.</title>
        <authorList>
            <person name="Lugli G.A."/>
            <person name="Milani C."/>
            <person name="Turroni F."/>
            <person name="Duranti S."/>
            <person name="Mancabelli L."/>
            <person name="Mangifesta M."/>
            <person name="Ferrario C."/>
            <person name="Modesto M."/>
            <person name="Mattarelli P."/>
            <person name="Jiri K."/>
            <person name="van Sinderen D."/>
            <person name="Ventura M."/>
        </authorList>
    </citation>
    <scope>NUCLEOTIDE SEQUENCE [LARGE SCALE GENOMIC DNA]</scope>
    <source>
        <strain evidence="2 3">LMG 21773</strain>
    </source>
</reference>
<dbReference type="Proteomes" id="UP000228976">
    <property type="component" value="Unassembled WGS sequence"/>
</dbReference>
<sequence>MAHAHHSGWEYLKIVIAAVAAVIIGTLLHRSGAAQNLPWGLTLAFALVGAGSAISIRRKGVMGAAVYMLVSTLLVWSFAMYMGPGGDVLIAGRSEAFTTYFSKNAGILWLYGVMVVQILVIVASAVVSRVRRARGQLEQKNPDAQEQASSEESASC</sequence>
<feature type="transmembrane region" description="Helical" evidence="1">
    <location>
        <begin position="12"/>
        <end position="31"/>
    </location>
</feature>
<protein>
    <submittedName>
        <fullName evidence="2">Alcohol dehydrogenase</fullName>
    </submittedName>
</protein>
<feature type="transmembrane region" description="Helical" evidence="1">
    <location>
        <begin position="61"/>
        <end position="79"/>
    </location>
</feature>
<evidence type="ECO:0000313" key="2">
    <source>
        <dbReference type="EMBL" id="OZG56176.1"/>
    </source>
</evidence>
<keyword evidence="1" id="KW-0812">Transmembrane</keyword>
<evidence type="ECO:0000313" key="3">
    <source>
        <dbReference type="Proteomes" id="UP000228976"/>
    </source>
</evidence>
<dbReference type="OrthoDB" id="3238162at2"/>